<sequence length="497" mass="52371">MTGKGARGGVGVSLAFTFGSAVLWGLAHLRAGRHRMGAFLMAFHLTFVAAGITVLLTAGPFLAALAVQPGWLWFFGLLGMSFALATVVVVIRSYQLVRPRPLTGAARRLSAVAVALLCVLVIAPVAYATRLAYISQKVVNSMFTTSSTPVTADPWGGRDRLGILLIGADAAPNRFGVRTDSMTVASVDTRTGATVLFGVPRNLEHVPLPAGPARHRFPYGFGGEPPGTPGLLNEVWQYAEDHPEMVPGAADGRRGPALLKRTVGDILGIEVAYYAMVDMRGFARIIDAMGGVRVTVRDPIVYGRHNEGLIAAGTRRLSGEEALWYGRSRTYSDDYVRMGRQKCLMNAVAEQADPVTVIRSFERLAEAAASAVSTDIPRELLPALITLAGKVKTAKIESLQFVPPLISTADPDYHLIRRKVTAALRDEPAGPATVTRGNMAADSTGSPSAESPPEESPSAEPASGEPPSGESPGADPVPAGSPAASPQETVTLDDACG</sequence>
<dbReference type="NCBIfam" id="TIGR00350">
    <property type="entry name" value="lytR_cpsA_psr"/>
    <property type="match status" value="1"/>
</dbReference>
<dbReference type="InterPro" id="IPR050922">
    <property type="entry name" value="LytR/CpsA/Psr_CW_biosynth"/>
</dbReference>
<dbReference type="Gene3D" id="3.40.630.190">
    <property type="entry name" value="LCP protein"/>
    <property type="match status" value="1"/>
</dbReference>
<dbReference type="Pfam" id="PF03816">
    <property type="entry name" value="LytR_cpsA_psr"/>
    <property type="match status" value="1"/>
</dbReference>
<dbReference type="RefSeq" id="WP_203872648.1">
    <property type="nucleotide sequence ID" value="NZ_BOOK01000001.1"/>
</dbReference>
<keyword evidence="3" id="KW-0472">Membrane</keyword>
<evidence type="ECO:0000313" key="5">
    <source>
        <dbReference type="EMBL" id="GIH98148.1"/>
    </source>
</evidence>
<dbReference type="InterPro" id="IPR004474">
    <property type="entry name" value="LytR_CpsA_psr"/>
</dbReference>
<feature type="transmembrane region" description="Helical" evidence="3">
    <location>
        <begin position="6"/>
        <end position="27"/>
    </location>
</feature>
<feature type="region of interest" description="Disordered" evidence="2">
    <location>
        <begin position="426"/>
        <end position="497"/>
    </location>
</feature>
<keyword evidence="3" id="KW-0812">Transmembrane</keyword>
<comment type="caution">
    <text evidence="5">The sequence shown here is derived from an EMBL/GenBank/DDBJ whole genome shotgun (WGS) entry which is preliminary data.</text>
</comment>
<feature type="compositionally biased region" description="Low complexity" evidence="2">
    <location>
        <begin position="445"/>
        <end position="474"/>
    </location>
</feature>
<proteinExistence type="inferred from homology"/>
<keyword evidence="3" id="KW-1133">Transmembrane helix</keyword>
<organism evidence="5 6">
    <name type="scientific">Planobispora takensis</name>
    <dbReference type="NCBI Taxonomy" id="1367882"/>
    <lineage>
        <taxon>Bacteria</taxon>
        <taxon>Bacillati</taxon>
        <taxon>Actinomycetota</taxon>
        <taxon>Actinomycetes</taxon>
        <taxon>Streptosporangiales</taxon>
        <taxon>Streptosporangiaceae</taxon>
        <taxon>Planobispora</taxon>
    </lineage>
</organism>
<evidence type="ECO:0000256" key="3">
    <source>
        <dbReference type="SAM" id="Phobius"/>
    </source>
</evidence>
<evidence type="ECO:0000259" key="4">
    <source>
        <dbReference type="Pfam" id="PF03816"/>
    </source>
</evidence>
<feature type="transmembrane region" description="Helical" evidence="3">
    <location>
        <begin position="71"/>
        <end position="91"/>
    </location>
</feature>
<name>A0A8J3WQ74_9ACTN</name>
<evidence type="ECO:0000313" key="6">
    <source>
        <dbReference type="Proteomes" id="UP000634476"/>
    </source>
</evidence>
<accession>A0A8J3WQ74</accession>
<dbReference type="EMBL" id="BOOK01000001">
    <property type="protein sequence ID" value="GIH98148.1"/>
    <property type="molecule type" value="Genomic_DNA"/>
</dbReference>
<keyword evidence="6" id="KW-1185">Reference proteome</keyword>
<feature type="transmembrane region" description="Helical" evidence="3">
    <location>
        <begin position="112"/>
        <end position="133"/>
    </location>
</feature>
<protein>
    <recommendedName>
        <fullName evidence="4">Cell envelope-related transcriptional attenuator domain-containing protein</fullName>
    </recommendedName>
</protein>
<reference evidence="5" key="1">
    <citation type="submission" date="2021-01" db="EMBL/GenBank/DDBJ databases">
        <title>Whole genome shotgun sequence of Planobispora takensis NBRC 109077.</title>
        <authorList>
            <person name="Komaki H."/>
            <person name="Tamura T."/>
        </authorList>
    </citation>
    <scope>NUCLEOTIDE SEQUENCE</scope>
    <source>
        <strain evidence="5">NBRC 109077</strain>
    </source>
</reference>
<dbReference type="AlphaFoldDB" id="A0A8J3WQ74"/>
<feature type="transmembrane region" description="Helical" evidence="3">
    <location>
        <begin position="39"/>
        <end position="65"/>
    </location>
</feature>
<feature type="domain" description="Cell envelope-related transcriptional attenuator" evidence="4">
    <location>
        <begin position="178"/>
        <end position="352"/>
    </location>
</feature>
<dbReference type="PANTHER" id="PTHR33392:SF6">
    <property type="entry name" value="POLYISOPRENYL-TEICHOIC ACID--PEPTIDOGLYCAN TEICHOIC ACID TRANSFERASE TAGU"/>
    <property type="match status" value="1"/>
</dbReference>
<dbReference type="PANTHER" id="PTHR33392">
    <property type="entry name" value="POLYISOPRENYL-TEICHOIC ACID--PEPTIDOGLYCAN TEICHOIC ACID TRANSFERASE TAGU"/>
    <property type="match status" value="1"/>
</dbReference>
<dbReference type="Proteomes" id="UP000634476">
    <property type="component" value="Unassembled WGS sequence"/>
</dbReference>
<evidence type="ECO:0000256" key="1">
    <source>
        <dbReference type="ARBA" id="ARBA00006068"/>
    </source>
</evidence>
<evidence type="ECO:0000256" key="2">
    <source>
        <dbReference type="SAM" id="MobiDB-lite"/>
    </source>
</evidence>
<gene>
    <name evidence="5" type="ORF">Pta02_01570</name>
</gene>
<comment type="similarity">
    <text evidence="1">Belongs to the LytR/CpsA/Psr (LCP) family.</text>
</comment>